<comment type="caution">
    <text evidence="4">The sequence shown here is derived from an EMBL/GenBank/DDBJ whole genome shotgun (WGS) entry which is preliminary data.</text>
</comment>
<dbReference type="EMBL" id="AQQY01000005">
    <property type="protein sequence ID" value="KCV81909.1"/>
    <property type="molecule type" value="Genomic_DNA"/>
</dbReference>
<dbReference type="Pfam" id="PF00990">
    <property type="entry name" value="GGDEF"/>
    <property type="match status" value="1"/>
</dbReference>
<dbReference type="InterPro" id="IPR029787">
    <property type="entry name" value="Nucleotide_cyclase"/>
</dbReference>
<accession>A0A058ZJX0</accession>
<dbReference type="SMART" id="SM00267">
    <property type="entry name" value="GGDEF"/>
    <property type="match status" value="1"/>
</dbReference>
<dbReference type="Gene3D" id="3.30.450.20">
    <property type="entry name" value="PAS domain"/>
    <property type="match status" value="1"/>
</dbReference>
<dbReference type="eggNOG" id="COG2199">
    <property type="taxonomic scope" value="Bacteria"/>
</dbReference>
<dbReference type="eggNOG" id="COG2203">
    <property type="taxonomic scope" value="Bacteria"/>
</dbReference>
<sequence>MPDGSNVNQLEQKDSKNRLRSTREVLNTMEQGVLVWTDDGVCEMHTDRVLKVLEIDSNALYPGITREEFLQMSVDRGEITSQTKDDAQSKFSMKATFAFDRVLPSGRVVSTNVRPLESGGFVVTFTDVSEARRAAQELEDAKKASQQAELKALRTLAAEQIWKNEAKLLAELDEWLQVCKSLKELYEIVGAFMPRILPATKGELYIYSNSRDVLDGACEWGGNNMHEHIAPDSCWALRRGRHYHHTPSVLGFCCDHVKEHTADTKNLDYLCIPIVAHGDTVGLLHVGFPEDALEEETEASLRFTNQCAEHISLAVANVKLRDELHDQSTRDPLTGLYNRRFFMEAFRNELNMSQRKDDALSILSFDADKFKTFNDNHGHDAGDMVLRAIGEKMGEIMRSDDVCCRFGGEEFVVLLPKTKLDDALTAAEKLRSAIEDTKIRYGSGNLPRVTVSIGVSSFPEHGNMPQDLLNAADEALYAAKDAGRNCIRSACAVED</sequence>
<feature type="domain" description="GGDEF" evidence="3">
    <location>
        <begin position="358"/>
        <end position="492"/>
    </location>
</feature>
<evidence type="ECO:0000256" key="1">
    <source>
        <dbReference type="ARBA" id="ARBA00012528"/>
    </source>
</evidence>
<dbReference type="GO" id="GO:1902201">
    <property type="term" value="P:negative regulation of bacterial-type flagellum-dependent cell motility"/>
    <property type="evidence" value="ECO:0007669"/>
    <property type="project" value="TreeGrafter"/>
</dbReference>
<dbReference type="PANTHER" id="PTHR45138:SF9">
    <property type="entry name" value="DIGUANYLATE CYCLASE DGCM-RELATED"/>
    <property type="match status" value="1"/>
</dbReference>
<evidence type="ECO:0000259" key="3">
    <source>
        <dbReference type="PROSITE" id="PS50887"/>
    </source>
</evidence>
<gene>
    <name evidence="4" type="ORF">ATO10_08688</name>
</gene>
<dbReference type="EC" id="2.7.7.65" evidence="1"/>
<dbReference type="Gene3D" id="3.30.70.270">
    <property type="match status" value="1"/>
</dbReference>
<reference evidence="4 5" key="1">
    <citation type="submission" date="2013-04" db="EMBL/GenBank/DDBJ databases">
        <title>Shimia sp. 22II-S11-Z10 Genome Sequencing.</title>
        <authorList>
            <person name="Lai Q."/>
            <person name="Li G."/>
            <person name="Shao Z."/>
        </authorList>
    </citation>
    <scope>NUCLEOTIDE SEQUENCE [LARGE SCALE GENOMIC DNA]</scope>
    <source>
        <strain evidence="5">22II-S11-Z10</strain>
    </source>
</reference>
<dbReference type="Pfam" id="PF12860">
    <property type="entry name" value="PAS_7"/>
    <property type="match status" value="1"/>
</dbReference>
<dbReference type="GO" id="GO:0043709">
    <property type="term" value="P:cell adhesion involved in single-species biofilm formation"/>
    <property type="evidence" value="ECO:0007669"/>
    <property type="project" value="TreeGrafter"/>
</dbReference>
<evidence type="ECO:0000256" key="2">
    <source>
        <dbReference type="ARBA" id="ARBA00034247"/>
    </source>
</evidence>
<comment type="catalytic activity">
    <reaction evidence="2">
        <text>2 GTP = 3',3'-c-di-GMP + 2 diphosphate</text>
        <dbReference type="Rhea" id="RHEA:24898"/>
        <dbReference type="ChEBI" id="CHEBI:33019"/>
        <dbReference type="ChEBI" id="CHEBI:37565"/>
        <dbReference type="ChEBI" id="CHEBI:58805"/>
        <dbReference type="EC" id="2.7.7.65"/>
    </reaction>
</comment>
<dbReference type="InterPro" id="IPR000160">
    <property type="entry name" value="GGDEF_dom"/>
</dbReference>
<dbReference type="PROSITE" id="PS50887">
    <property type="entry name" value="GGDEF"/>
    <property type="match status" value="1"/>
</dbReference>
<dbReference type="FunFam" id="3.30.70.270:FF:000001">
    <property type="entry name" value="Diguanylate cyclase domain protein"/>
    <property type="match status" value="1"/>
</dbReference>
<dbReference type="NCBIfam" id="TIGR00254">
    <property type="entry name" value="GGDEF"/>
    <property type="match status" value="1"/>
</dbReference>
<organism evidence="4 5">
    <name type="scientific">Actibacterium atlanticum</name>
    <dbReference type="NCBI Taxonomy" id="1461693"/>
    <lineage>
        <taxon>Bacteria</taxon>
        <taxon>Pseudomonadati</taxon>
        <taxon>Pseudomonadota</taxon>
        <taxon>Alphaproteobacteria</taxon>
        <taxon>Rhodobacterales</taxon>
        <taxon>Roseobacteraceae</taxon>
        <taxon>Actibacterium</taxon>
    </lineage>
</organism>
<dbReference type="SUPFAM" id="SSF55781">
    <property type="entry name" value="GAF domain-like"/>
    <property type="match status" value="1"/>
</dbReference>
<dbReference type="CDD" id="cd01949">
    <property type="entry name" value="GGDEF"/>
    <property type="match status" value="1"/>
</dbReference>
<dbReference type="InterPro" id="IPR043128">
    <property type="entry name" value="Rev_trsase/Diguanyl_cyclase"/>
</dbReference>
<keyword evidence="5" id="KW-1185">Reference proteome</keyword>
<dbReference type="OrthoDB" id="9812260at2"/>
<dbReference type="Gene3D" id="3.30.450.40">
    <property type="match status" value="1"/>
</dbReference>
<dbReference type="RefSeq" id="WP_035250544.1">
    <property type="nucleotide sequence ID" value="NZ_AQQY01000005.1"/>
</dbReference>
<dbReference type="InterPro" id="IPR050469">
    <property type="entry name" value="Diguanylate_Cyclase"/>
</dbReference>
<dbReference type="STRING" id="1461693.ATO10_08688"/>
<dbReference type="PANTHER" id="PTHR45138">
    <property type="entry name" value="REGULATORY COMPONENTS OF SENSORY TRANSDUCTION SYSTEM"/>
    <property type="match status" value="1"/>
</dbReference>
<proteinExistence type="predicted"/>
<dbReference type="InterPro" id="IPR029016">
    <property type="entry name" value="GAF-like_dom_sf"/>
</dbReference>
<dbReference type="SUPFAM" id="SSF55073">
    <property type="entry name" value="Nucleotide cyclase"/>
    <property type="match status" value="1"/>
</dbReference>
<protein>
    <recommendedName>
        <fullName evidence="1">diguanylate cyclase</fullName>
        <ecNumber evidence="1">2.7.7.65</ecNumber>
    </recommendedName>
</protein>
<name>A0A058ZJX0_9RHOB</name>
<dbReference type="Proteomes" id="UP000024836">
    <property type="component" value="Unassembled WGS sequence"/>
</dbReference>
<evidence type="ECO:0000313" key="4">
    <source>
        <dbReference type="EMBL" id="KCV81909.1"/>
    </source>
</evidence>
<dbReference type="AlphaFoldDB" id="A0A058ZJX0"/>
<evidence type="ECO:0000313" key="5">
    <source>
        <dbReference type="Proteomes" id="UP000024836"/>
    </source>
</evidence>
<dbReference type="GO" id="GO:0005886">
    <property type="term" value="C:plasma membrane"/>
    <property type="evidence" value="ECO:0007669"/>
    <property type="project" value="TreeGrafter"/>
</dbReference>
<dbReference type="GO" id="GO:0052621">
    <property type="term" value="F:diguanylate cyclase activity"/>
    <property type="evidence" value="ECO:0007669"/>
    <property type="project" value="UniProtKB-EC"/>
</dbReference>